<dbReference type="RefSeq" id="WP_188976914.1">
    <property type="nucleotide sequence ID" value="NZ_BMPD01000002.1"/>
</dbReference>
<sequence>MTDIDGVEDDPEWAAFERLSPAAQTCLHRVAAHDGDGWRGLITQTVQEGIDASERHVRRTLSELEAKGLVEASGPNKRRETFSLTEDGREVLAGMRDCLEKSLGGVEG</sequence>
<reference evidence="1" key="2">
    <citation type="submission" date="2020-09" db="EMBL/GenBank/DDBJ databases">
        <authorList>
            <person name="Sun Q."/>
            <person name="Ohkuma M."/>
        </authorList>
    </citation>
    <scope>NUCLEOTIDE SEQUENCE</scope>
    <source>
        <strain evidence="1">JCM 19018</strain>
    </source>
</reference>
<evidence type="ECO:0008006" key="3">
    <source>
        <dbReference type="Google" id="ProtNLM"/>
    </source>
</evidence>
<organism evidence="1 2">
    <name type="scientific">Haloarcula sebkhae</name>
    <dbReference type="NCBI Taxonomy" id="932660"/>
    <lineage>
        <taxon>Archaea</taxon>
        <taxon>Methanobacteriati</taxon>
        <taxon>Methanobacteriota</taxon>
        <taxon>Stenosarchaea group</taxon>
        <taxon>Halobacteria</taxon>
        <taxon>Halobacteriales</taxon>
        <taxon>Haloarculaceae</taxon>
        <taxon>Haloarcula</taxon>
    </lineage>
</organism>
<proteinExistence type="predicted"/>
<evidence type="ECO:0000313" key="2">
    <source>
        <dbReference type="Proteomes" id="UP000614221"/>
    </source>
</evidence>
<comment type="caution">
    <text evidence="1">The sequence shown here is derived from an EMBL/GenBank/DDBJ whole genome shotgun (WGS) entry which is preliminary data.</text>
</comment>
<dbReference type="InterPro" id="IPR036388">
    <property type="entry name" value="WH-like_DNA-bd_sf"/>
</dbReference>
<dbReference type="EMBL" id="BMPD01000002">
    <property type="protein sequence ID" value="GGK64524.1"/>
    <property type="molecule type" value="Genomic_DNA"/>
</dbReference>
<dbReference type="Proteomes" id="UP000614221">
    <property type="component" value="Unassembled WGS sequence"/>
</dbReference>
<dbReference type="SUPFAM" id="SSF46785">
    <property type="entry name" value="Winged helix' DNA-binding domain"/>
    <property type="match status" value="1"/>
</dbReference>
<evidence type="ECO:0000313" key="1">
    <source>
        <dbReference type="EMBL" id="GGK64524.1"/>
    </source>
</evidence>
<gene>
    <name evidence="1" type="ORF">GCM10009067_16230</name>
</gene>
<dbReference type="AlphaFoldDB" id="A0A830EPT0"/>
<accession>A0A830EPT0</accession>
<protein>
    <recommendedName>
        <fullName evidence="3">Transcriptional regulator</fullName>
    </recommendedName>
</protein>
<reference evidence="1" key="1">
    <citation type="journal article" date="2014" name="Int. J. Syst. Evol. Microbiol.">
        <title>Complete genome sequence of Corynebacterium casei LMG S-19264T (=DSM 44701T), isolated from a smear-ripened cheese.</title>
        <authorList>
            <consortium name="US DOE Joint Genome Institute (JGI-PGF)"/>
            <person name="Walter F."/>
            <person name="Albersmeier A."/>
            <person name="Kalinowski J."/>
            <person name="Ruckert C."/>
        </authorList>
    </citation>
    <scope>NUCLEOTIDE SEQUENCE</scope>
    <source>
        <strain evidence="1">JCM 19018</strain>
    </source>
</reference>
<dbReference type="Gene3D" id="1.10.10.10">
    <property type="entry name" value="Winged helix-like DNA-binding domain superfamily/Winged helix DNA-binding domain"/>
    <property type="match status" value="1"/>
</dbReference>
<dbReference type="OrthoDB" id="221595at2157"/>
<name>A0A830EPT0_9EURY</name>
<dbReference type="InterPro" id="IPR036390">
    <property type="entry name" value="WH_DNA-bd_sf"/>
</dbReference>